<protein>
    <submittedName>
        <fullName evidence="1">Uncharacterized protein</fullName>
    </submittedName>
</protein>
<gene>
    <name evidence="1" type="ORF">TorRG33x02_178180</name>
</gene>
<reference evidence="2" key="1">
    <citation type="submission" date="2016-06" db="EMBL/GenBank/DDBJ databases">
        <title>Parallel loss of symbiosis genes in relatives of nitrogen-fixing non-legume Parasponia.</title>
        <authorList>
            <person name="Van Velzen R."/>
            <person name="Holmer R."/>
            <person name="Bu F."/>
            <person name="Rutten L."/>
            <person name="Van Zeijl A."/>
            <person name="Liu W."/>
            <person name="Santuari L."/>
            <person name="Cao Q."/>
            <person name="Sharma T."/>
            <person name="Shen D."/>
            <person name="Roswanjaya Y."/>
            <person name="Wardhani T."/>
            <person name="Kalhor M.S."/>
            <person name="Jansen J."/>
            <person name="Van den Hoogen J."/>
            <person name="Gungor B."/>
            <person name="Hartog M."/>
            <person name="Hontelez J."/>
            <person name="Verver J."/>
            <person name="Yang W.-C."/>
            <person name="Schijlen E."/>
            <person name="Repin R."/>
            <person name="Schilthuizen M."/>
            <person name="Schranz E."/>
            <person name="Heidstra R."/>
            <person name="Miyata K."/>
            <person name="Fedorova E."/>
            <person name="Kohlen W."/>
            <person name="Bisseling T."/>
            <person name="Smit S."/>
            <person name="Geurts R."/>
        </authorList>
    </citation>
    <scope>NUCLEOTIDE SEQUENCE [LARGE SCALE GENOMIC DNA]</scope>
    <source>
        <strain evidence="2">cv. RG33-2</strain>
    </source>
</reference>
<organism evidence="1 2">
    <name type="scientific">Trema orientale</name>
    <name type="common">Charcoal tree</name>
    <name type="synonym">Celtis orientalis</name>
    <dbReference type="NCBI Taxonomy" id="63057"/>
    <lineage>
        <taxon>Eukaryota</taxon>
        <taxon>Viridiplantae</taxon>
        <taxon>Streptophyta</taxon>
        <taxon>Embryophyta</taxon>
        <taxon>Tracheophyta</taxon>
        <taxon>Spermatophyta</taxon>
        <taxon>Magnoliopsida</taxon>
        <taxon>eudicotyledons</taxon>
        <taxon>Gunneridae</taxon>
        <taxon>Pentapetalae</taxon>
        <taxon>rosids</taxon>
        <taxon>fabids</taxon>
        <taxon>Rosales</taxon>
        <taxon>Cannabaceae</taxon>
        <taxon>Trema</taxon>
    </lineage>
</organism>
<dbReference type="EMBL" id="JXTC01000133">
    <property type="protein sequence ID" value="PON86366.1"/>
    <property type="molecule type" value="Genomic_DNA"/>
</dbReference>
<proteinExistence type="predicted"/>
<dbReference type="InParanoid" id="A0A2P5ELD5"/>
<comment type="caution">
    <text evidence="1">The sequence shown here is derived from an EMBL/GenBank/DDBJ whole genome shotgun (WGS) entry which is preliminary data.</text>
</comment>
<keyword evidence="2" id="KW-1185">Reference proteome</keyword>
<dbReference type="AlphaFoldDB" id="A0A2P5ELD5"/>
<accession>A0A2P5ELD5</accession>
<name>A0A2P5ELD5_TREOI</name>
<evidence type="ECO:0000313" key="2">
    <source>
        <dbReference type="Proteomes" id="UP000237000"/>
    </source>
</evidence>
<sequence>MSLSLIQWLSMTMRSWHKHLVITRGGRRVLV</sequence>
<dbReference type="Proteomes" id="UP000237000">
    <property type="component" value="Unassembled WGS sequence"/>
</dbReference>
<evidence type="ECO:0000313" key="1">
    <source>
        <dbReference type="EMBL" id="PON86366.1"/>
    </source>
</evidence>